<gene>
    <name evidence="6" type="ORF">BDW59DRAFT_169412</name>
</gene>
<dbReference type="InterPro" id="IPR013154">
    <property type="entry name" value="ADH-like_N"/>
</dbReference>
<comment type="similarity">
    <text evidence="4">Belongs to the zinc-containing alcohol dehydrogenase family.</text>
</comment>
<feature type="domain" description="Enoyl reductase (ER)" evidence="5">
    <location>
        <begin position="15"/>
        <end position="316"/>
    </location>
</feature>
<name>A0ABR4J0N1_9EURO</name>
<accession>A0ABR4J0N1</accession>
<evidence type="ECO:0000313" key="6">
    <source>
        <dbReference type="EMBL" id="KAL2832588.1"/>
    </source>
</evidence>
<dbReference type="InterPro" id="IPR050129">
    <property type="entry name" value="Zn_alcohol_dh"/>
</dbReference>
<proteinExistence type="inferred from homology"/>
<evidence type="ECO:0000256" key="1">
    <source>
        <dbReference type="ARBA" id="ARBA00022723"/>
    </source>
</evidence>
<dbReference type="PANTHER" id="PTHR43401">
    <property type="entry name" value="L-THREONINE 3-DEHYDROGENASE"/>
    <property type="match status" value="1"/>
</dbReference>
<evidence type="ECO:0000256" key="4">
    <source>
        <dbReference type="RuleBase" id="RU361277"/>
    </source>
</evidence>
<comment type="cofactor">
    <cofactor evidence="4">
        <name>Zn(2+)</name>
        <dbReference type="ChEBI" id="CHEBI:29105"/>
    </cofactor>
</comment>
<dbReference type="Gene3D" id="3.90.180.10">
    <property type="entry name" value="Medium-chain alcohol dehydrogenases, catalytic domain"/>
    <property type="match status" value="1"/>
</dbReference>
<dbReference type="PANTHER" id="PTHR43401:SF5">
    <property type="entry name" value="ALCOHOL DEHYDROGENASE-RELATED"/>
    <property type="match status" value="1"/>
</dbReference>
<keyword evidence="1 4" id="KW-0479">Metal-binding</keyword>
<keyword evidence="2 4" id="KW-0862">Zinc</keyword>
<dbReference type="SUPFAM" id="SSF50129">
    <property type="entry name" value="GroES-like"/>
    <property type="match status" value="1"/>
</dbReference>
<evidence type="ECO:0000313" key="7">
    <source>
        <dbReference type="Proteomes" id="UP001610335"/>
    </source>
</evidence>
<dbReference type="InterPro" id="IPR011032">
    <property type="entry name" value="GroES-like_sf"/>
</dbReference>
<protein>
    <submittedName>
        <fullName evidence="6">Chaperonin 10-like protein</fullName>
    </submittedName>
</protein>
<dbReference type="InterPro" id="IPR036291">
    <property type="entry name" value="NAD(P)-bd_dom_sf"/>
</dbReference>
<dbReference type="Pfam" id="PF00107">
    <property type="entry name" value="ADH_zinc_N"/>
    <property type="match status" value="1"/>
</dbReference>
<dbReference type="InterPro" id="IPR013149">
    <property type="entry name" value="ADH-like_C"/>
</dbReference>
<organism evidence="6 7">
    <name type="scientific">Aspergillus cavernicola</name>
    <dbReference type="NCBI Taxonomy" id="176166"/>
    <lineage>
        <taxon>Eukaryota</taxon>
        <taxon>Fungi</taxon>
        <taxon>Dikarya</taxon>
        <taxon>Ascomycota</taxon>
        <taxon>Pezizomycotina</taxon>
        <taxon>Eurotiomycetes</taxon>
        <taxon>Eurotiomycetidae</taxon>
        <taxon>Eurotiales</taxon>
        <taxon>Aspergillaceae</taxon>
        <taxon>Aspergillus</taxon>
        <taxon>Aspergillus subgen. Nidulantes</taxon>
    </lineage>
</organism>
<dbReference type="InterPro" id="IPR002328">
    <property type="entry name" value="ADH_Zn_CS"/>
</dbReference>
<dbReference type="Proteomes" id="UP001610335">
    <property type="component" value="Unassembled WGS sequence"/>
</dbReference>
<dbReference type="SMART" id="SM00829">
    <property type="entry name" value="PKS_ER"/>
    <property type="match status" value="1"/>
</dbReference>
<dbReference type="Gene3D" id="3.40.50.720">
    <property type="entry name" value="NAD(P)-binding Rossmann-like Domain"/>
    <property type="match status" value="1"/>
</dbReference>
<comment type="caution">
    <text evidence="6">The sequence shown here is derived from an EMBL/GenBank/DDBJ whole genome shotgun (WGS) entry which is preliminary data.</text>
</comment>
<dbReference type="Pfam" id="PF08240">
    <property type="entry name" value="ADH_N"/>
    <property type="match status" value="1"/>
</dbReference>
<sequence>MSIPTTMHAWRKHKGNPLPVWEEVPVPSAPPTGFLVKLLASGVCHSDQALLDVEDRPRFNDVYTLGHEGSGEIIAIGEKVTDTRFAIGTRVALLAVPGCGLPTCPECSRDLSQLCPSGMHHGIGQDGFYTEYVAIDARGAVLLPSGVSPEVGAIATDAVNTAYHGIVRRAEVKSHETVFLFGLGGLGFNALQIVFKHIKARVIVSDVREEKLAAARELGIPDCDIVPIGSSIPEFIKQHGIEIDTVLEFVGKKQTFGDAQRIVRPGGKVLCIGTLDRANELDMKNGIRKRLSFIFSYGGQYRDLEEVLELIAQGVLRPRVRRGKLVDFPVLLRELCEGGVEDRVALSPQL</sequence>
<evidence type="ECO:0000256" key="2">
    <source>
        <dbReference type="ARBA" id="ARBA00022833"/>
    </source>
</evidence>
<dbReference type="InterPro" id="IPR020843">
    <property type="entry name" value="ER"/>
</dbReference>
<evidence type="ECO:0000256" key="3">
    <source>
        <dbReference type="ARBA" id="ARBA00023002"/>
    </source>
</evidence>
<dbReference type="PROSITE" id="PS00059">
    <property type="entry name" value="ADH_ZINC"/>
    <property type="match status" value="1"/>
</dbReference>
<reference evidence="6 7" key="1">
    <citation type="submission" date="2024-07" db="EMBL/GenBank/DDBJ databases">
        <title>Section-level genome sequencing and comparative genomics of Aspergillus sections Usti and Cavernicolus.</title>
        <authorList>
            <consortium name="Lawrence Berkeley National Laboratory"/>
            <person name="Nybo J.L."/>
            <person name="Vesth T.C."/>
            <person name="Theobald S."/>
            <person name="Frisvad J.C."/>
            <person name="Larsen T.O."/>
            <person name="Kjaerboelling I."/>
            <person name="Rothschild-Mancinelli K."/>
            <person name="Lyhne E.K."/>
            <person name="Kogle M.E."/>
            <person name="Barry K."/>
            <person name="Clum A."/>
            <person name="Na H."/>
            <person name="Ledsgaard L."/>
            <person name="Lin J."/>
            <person name="Lipzen A."/>
            <person name="Kuo A."/>
            <person name="Riley R."/>
            <person name="Mondo S."/>
            <person name="LaButti K."/>
            <person name="Haridas S."/>
            <person name="Pangalinan J."/>
            <person name="Salamov A.A."/>
            <person name="Simmons B.A."/>
            <person name="Magnuson J.K."/>
            <person name="Chen J."/>
            <person name="Drula E."/>
            <person name="Henrissat B."/>
            <person name="Wiebenga A."/>
            <person name="Lubbers R.J."/>
            <person name="Gomes A.C."/>
            <person name="Makela M.R."/>
            <person name="Stajich J."/>
            <person name="Grigoriev I.V."/>
            <person name="Mortensen U.H."/>
            <person name="De vries R.P."/>
            <person name="Baker S.E."/>
            <person name="Andersen M.R."/>
        </authorList>
    </citation>
    <scope>NUCLEOTIDE SEQUENCE [LARGE SCALE GENOMIC DNA]</scope>
    <source>
        <strain evidence="6 7">CBS 600.67</strain>
    </source>
</reference>
<dbReference type="CDD" id="cd08254">
    <property type="entry name" value="hydroxyacyl_CoA_DH"/>
    <property type="match status" value="1"/>
</dbReference>
<keyword evidence="7" id="KW-1185">Reference proteome</keyword>
<dbReference type="SUPFAM" id="SSF51735">
    <property type="entry name" value="NAD(P)-binding Rossmann-fold domains"/>
    <property type="match status" value="1"/>
</dbReference>
<evidence type="ECO:0000259" key="5">
    <source>
        <dbReference type="SMART" id="SM00829"/>
    </source>
</evidence>
<dbReference type="EMBL" id="JBFXLS010000006">
    <property type="protein sequence ID" value="KAL2832588.1"/>
    <property type="molecule type" value="Genomic_DNA"/>
</dbReference>
<keyword evidence="3" id="KW-0560">Oxidoreductase</keyword>